<dbReference type="Pfam" id="PF02361">
    <property type="entry name" value="CbiQ"/>
    <property type="match status" value="1"/>
</dbReference>
<dbReference type="EMBL" id="CP026721">
    <property type="protein sequence ID" value="QAV33307.1"/>
    <property type="molecule type" value="Genomic_DNA"/>
</dbReference>
<gene>
    <name evidence="7" type="ORF">CBS1_05940</name>
</gene>
<dbReference type="PANTHER" id="PTHR34857">
    <property type="entry name" value="SLL0384 PROTEIN"/>
    <property type="match status" value="1"/>
</dbReference>
<evidence type="ECO:0000256" key="3">
    <source>
        <dbReference type="ARBA" id="ARBA00022692"/>
    </source>
</evidence>
<evidence type="ECO:0000256" key="5">
    <source>
        <dbReference type="ARBA" id="ARBA00023136"/>
    </source>
</evidence>
<keyword evidence="8" id="KW-1185">Reference proteome</keyword>
<proteinExistence type="predicted"/>
<dbReference type="InterPro" id="IPR051611">
    <property type="entry name" value="ECF_transporter_component"/>
</dbReference>
<evidence type="ECO:0000313" key="8">
    <source>
        <dbReference type="Proteomes" id="UP000288947"/>
    </source>
</evidence>
<dbReference type="PANTHER" id="PTHR34857:SF2">
    <property type="entry name" value="SLL0384 PROTEIN"/>
    <property type="match status" value="1"/>
</dbReference>
<organism evidence="7 8">
    <name type="scientific">Fervidobacterium changbaicum</name>
    <dbReference type="NCBI Taxonomy" id="310769"/>
    <lineage>
        <taxon>Bacteria</taxon>
        <taxon>Thermotogati</taxon>
        <taxon>Thermotogota</taxon>
        <taxon>Thermotogae</taxon>
        <taxon>Thermotogales</taxon>
        <taxon>Fervidobacteriaceae</taxon>
        <taxon>Fervidobacterium</taxon>
    </lineage>
</organism>
<keyword evidence="2" id="KW-1003">Cell membrane</keyword>
<evidence type="ECO:0000313" key="7">
    <source>
        <dbReference type="EMBL" id="QAV33307.1"/>
    </source>
</evidence>
<evidence type="ECO:0000256" key="2">
    <source>
        <dbReference type="ARBA" id="ARBA00022475"/>
    </source>
</evidence>
<feature type="transmembrane region" description="Helical" evidence="6">
    <location>
        <begin position="111"/>
        <end position="133"/>
    </location>
</feature>
<evidence type="ECO:0000256" key="1">
    <source>
        <dbReference type="ARBA" id="ARBA00004141"/>
    </source>
</evidence>
<dbReference type="CDD" id="cd16914">
    <property type="entry name" value="EcfT"/>
    <property type="match status" value="1"/>
</dbReference>
<name>A0ABX5QS52_9BACT</name>
<sequence>MISEVEPLRTISLYVEKNTPVHRLEPVTKLWYAFTSVILTFLFPSMWMGLLFLLISLIIAVLARVLKNMVGFINAALVVSTTMLIIQGMFYQGNATLIFTLGKLSFYKEGFLHATVLIIRVINMIVAFGMLILTTRPSDMVSNLVQKGLSPKLGYILSSVLQIIPQMLSTASTIIDAQRSRGLETEGSLMQKLRAFFALIGPLVLSSLVEARERAIAIEMRGFGVSRKPTFVKIIPETMLDKSIKLIMKSTLIFAIAWRVISWITI</sequence>
<evidence type="ECO:0000256" key="4">
    <source>
        <dbReference type="ARBA" id="ARBA00022989"/>
    </source>
</evidence>
<reference evidence="7 8" key="1">
    <citation type="submission" date="2018-01" db="EMBL/GenBank/DDBJ databases">
        <title>The whole genome sequencing and assembly of Fervidobacterium changbaicum CBS-1 strain.</title>
        <authorList>
            <person name="Kim J.-Y."/>
            <person name="Park M.-K."/>
            <person name="Yi H."/>
            <person name="Bahn Y.-S."/>
            <person name="Kim J.F."/>
            <person name="Lee D.-W."/>
        </authorList>
    </citation>
    <scope>NUCLEOTIDE SEQUENCE [LARGE SCALE GENOMIC DNA]</scope>
    <source>
        <strain evidence="7 8">CBS-1</strain>
    </source>
</reference>
<feature type="transmembrane region" description="Helical" evidence="6">
    <location>
        <begin position="30"/>
        <end position="63"/>
    </location>
</feature>
<protein>
    <submittedName>
        <fullName evidence="7">Energy-coupling factor transporter transmembrane protein EcfT</fullName>
    </submittedName>
</protein>
<dbReference type="Proteomes" id="UP000288947">
    <property type="component" value="Chromosome"/>
</dbReference>
<feature type="transmembrane region" description="Helical" evidence="6">
    <location>
        <begin position="70"/>
        <end position="91"/>
    </location>
</feature>
<keyword evidence="3 6" id="KW-0812">Transmembrane</keyword>
<evidence type="ECO:0000256" key="6">
    <source>
        <dbReference type="SAM" id="Phobius"/>
    </source>
</evidence>
<keyword evidence="4 6" id="KW-1133">Transmembrane helix</keyword>
<comment type="subcellular location">
    <subcellularLocation>
        <location evidence="1">Membrane</location>
        <topology evidence="1">Multi-pass membrane protein</topology>
    </subcellularLocation>
</comment>
<keyword evidence="5 6" id="KW-0472">Membrane</keyword>
<accession>A0ABX5QS52</accession>
<dbReference type="InterPro" id="IPR003339">
    <property type="entry name" value="ABC/ECF_trnsptr_transmembrane"/>
</dbReference>